<name>A0A1W2FTI2_KIBAR</name>
<dbReference type="AlphaFoldDB" id="A0A1W2FTI2"/>
<dbReference type="EMBL" id="FWXV01000011">
    <property type="protein sequence ID" value="SMD25022.1"/>
    <property type="molecule type" value="Genomic_DNA"/>
</dbReference>
<keyword evidence="2" id="KW-1185">Reference proteome</keyword>
<dbReference type="Pfam" id="PF13620">
    <property type="entry name" value="CarboxypepD_reg"/>
    <property type="match status" value="1"/>
</dbReference>
<dbReference type="GO" id="GO:0005975">
    <property type="term" value="P:carbohydrate metabolic process"/>
    <property type="evidence" value="ECO:0007669"/>
    <property type="project" value="UniProtKB-ARBA"/>
</dbReference>
<reference evidence="1 2" key="1">
    <citation type="submission" date="2017-04" db="EMBL/GenBank/DDBJ databases">
        <authorList>
            <person name="Afonso C.L."/>
            <person name="Miller P.J."/>
            <person name="Scott M.A."/>
            <person name="Spackman E."/>
            <person name="Goraichik I."/>
            <person name="Dimitrov K.M."/>
            <person name="Suarez D.L."/>
            <person name="Swayne D.E."/>
        </authorList>
    </citation>
    <scope>NUCLEOTIDE SEQUENCE [LARGE SCALE GENOMIC DNA]</scope>
    <source>
        <strain evidence="1 2">DSM 43828</strain>
    </source>
</reference>
<gene>
    <name evidence="1" type="ORF">SAMN05661093_08887</name>
</gene>
<proteinExistence type="predicted"/>
<dbReference type="Proteomes" id="UP000192674">
    <property type="component" value="Unassembled WGS sequence"/>
</dbReference>
<organism evidence="1 2">
    <name type="scientific">Kibdelosporangium aridum</name>
    <dbReference type="NCBI Taxonomy" id="2030"/>
    <lineage>
        <taxon>Bacteria</taxon>
        <taxon>Bacillati</taxon>
        <taxon>Actinomycetota</taxon>
        <taxon>Actinomycetes</taxon>
        <taxon>Pseudonocardiales</taxon>
        <taxon>Pseudonocardiaceae</taxon>
        <taxon>Kibdelosporangium</taxon>
    </lineage>
</organism>
<accession>A0A1W2FTI2</accession>
<dbReference type="InterPro" id="IPR013783">
    <property type="entry name" value="Ig-like_fold"/>
</dbReference>
<dbReference type="SUPFAM" id="SSF117074">
    <property type="entry name" value="Hypothetical protein PA1324"/>
    <property type="match status" value="1"/>
</dbReference>
<evidence type="ECO:0000313" key="2">
    <source>
        <dbReference type="Proteomes" id="UP000192674"/>
    </source>
</evidence>
<dbReference type="Gene3D" id="2.60.40.10">
    <property type="entry name" value="Immunoglobulins"/>
    <property type="match status" value="2"/>
</dbReference>
<keyword evidence="1" id="KW-0378">Hydrolase</keyword>
<dbReference type="GO" id="GO:0004180">
    <property type="term" value="F:carboxypeptidase activity"/>
    <property type="evidence" value="ECO:0007669"/>
    <property type="project" value="UniProtKB-KW"/>
</dbReference>
<keyword evidence="1" id="KW-0645">Protease</keyword>
<keyword evidence="1" id="KW-0121">Carboxypeptidase</keyword>
<protein>
    <submittedName>
        <fullName evidence="1">Carboxypeptidase regulatory-like domain-containing protein</fullName>
    </submittedName>
</protein>
<evidence type="ECO:0000313" key="1">
    <source>
        <dbReference type="EMBL" id="SMD25022.1"/>
    </source>
</evidence>
<sequence>MIEVIFAVTTTRWGQETVGIRKSSRLLILAAALSGTLTAVPAVGHAAPALPNVGVPATMFGKYEYAAGDTATVTYVLVNTGSVDAFKVVINAGGSGEPWELDITDWGGVGPSDEGITIPAGGTVHVKLRGTVTASSANVGRVTIAYGFGGANGDADESNNIGSSQASVPGATGILTGQATHDRNGDHRVDPGEGVAGVRITVVGHFDIDRTATTFTDSDGKFLITDLPVGRYEVRVRTPDAYWHDPVTYADVRANEHGPLSLRLYPRV</sequence>